<accession>A0A0A2R556</accession>
<dbReference type="NCBIfam" id="NF047498">
    <property type="entry name" value="LIC_12616_fam"/>
    <property type="match status" value="1"/>
</dbReference>
<dbReference type="EMBL" id="JZSH01000270">
    <property type="protein sequence ID" value="KJF76692.1"/>
    <property type="molecule type" value="Genomic_DNA"/>
</dbReference>
<reference evidence="2 3" key="1">
    <citation type="submission" date="2015-02" db="EMBL/GenBank/DDBJ databases">
        <title>Whole genome shotgun sequencing of cultured foodborne pathogen.</title>
        <authorList>
            <person name="Timme R."/>
            <person name="Allard M.W."/>
            <person name="Strain E."/>
            <person name="Evans P.S."/>
            <person name="Brown E."/>
        </authorList>
    </citation>
    <scope>NUCLEOTIDE SEQUENCE [LARGE SCALE GENOMIC DNA]</scope>
    <source>
        <strain evidence="2 3">GCSL-TSO-24</strain>
    </source>
</reference>
<protein>
    <recommendedName>
        <fullName evidence="1">Phage neck terminator protein gp12-like domain-containing protein</fullName>
    </recommendedName>
</protein>
<proteinExistence type="predicted"/>
<evidence type="ECO:0000313" key="3">
    <source>
        <dbReference type="Proteomes" id="UP000032582"/>
    </source>
</evidence>
<feature type="domain" description="Phage neck terminator protein gp12-like" evidence="1">
    <location>
        <begin position="12"/>
        <end position="161"/>
    </location>
</feature>
<dbReference type="InterPro" id="IPR057087">
    <property type="entry name" value="Gp12-like"/>
</dbReference>
<sequence length="164" mass="18025">MAITTLSRLDMKAVRRVIAKVSQLPEDKVIDGNGETDVSAWKYYISVNQGASDPIGTEIKFDGLNEKEIITTTRETIISVNAFGNNAYLLLENFSTALSTHFAQQLLKSIGAGIVRKSQIRNLPTAIAGGKEQRAQIDLTLSHIHRMEAPLNRGETVDITVEDD</sequence>
<organism evidence="2 3">
    <name type="scientific">Morganella morganii</name>
    <name type="common">Proteus morganii</name>
    <dbReference type="NCBI Taxonomy" id="582"/>
    <lineage>
        <taxon>Bacteria</taxon>
        <taxon>Pseudomonadati</taxon>
        <taxon>Pseudomonadota</taxon>
        <taxon>Gammaproteobacteria</taxon>
        <taxon>Enterobacterales</taxon>
        <taxon>Morganellaceae</taxon>
        <taxon>Morganella</taxon>
    </lineage>
</organism>
<dbReference type="RefSeq" id="WP_036409929.1">
    <property type="nucleotide sequence ID" value="NZ_JRKW01000017.1"/>
</dbReference>
<comment type="caution">
    <text evidence="2">The sequence shown here is derived from an EMBL/GenBank/DDBJ whole genome shotgun (WGS) entry which is preliminary data.</text>
</comment>
<dbReference type="Proteomes" id="UP000032582">
    <property type="component" value="Unassembled WGS sequence"/>
</dbReference>
<dbReference type="PATRIC" id="fig|582.24.peg.5507"/>
<dbReference type="Pfam" id="PF23961">
    <property type="entry name" value="Phage_tail_terminator_9"/>
    <property type="match status" value="1"/>
</dbReference>
<evidence type="ECO:0000313" key="2">
    <source>
        <dbReference type="EMBL" id="KJF76692.1"/>
    </source>
</evidence>
<dbReference type="AlphaFoldDB" id="A0A0A2R556"/>
<name>A0A0A2R556_MORMO</name>
<gene>
    <name evidence="2" type="ORF">UA45_17220</name>
</gene>
<evidence type="ECO:0000259" key="1">
    <source>
        <dbReference type="Pfam" id="PF23961"/>
    </source>
</evidence>